<reference evidence="1" key="2">
    <citation type="submission" date="2022-08" db="UniProtKB">
        <authorList>
            <consortium name="EnsemblMetazoa"/>
        </authorList>
    </citation>
    <scope>IDENTIFICATION</scope>
    <source>
        <strain evidence="1">STECLA/ALBI9_A</strain>
    </source>
</reference>
<dbReference type="EnsemblMetazoa" id="AALB001098-RA">
    <property type="protein sequence ID" value="AALB001098-PA"/>
    <property type="gene ID" value="AALB001098"/>
</dbReference>
<proteinExistence type="predicted"/>
<dbReference type="AlphaFoldDB" id="A0A182F3Q8"/>
<evidence type="ECO:0000313" key="2">
    <source>
        <dbReference type="Proteomes" id="UP000069272"/>
    </source>
</evidence>
<sequence length="120" mass="13767">MQQTICFLLVCGFVYTKATDKNLDTADGALKTPVADGSLRYLLEMLLVKFDAMDRKLLELQVEVTEHQKEVARNISVLQDRSLAILNLDQLREKLFNQIPKQNHSSCEALERTLFSPDRR</sequence>
<keyword evidence="2" id="KW-1185">Reference proteome</keyword>
<dbReference type="Proteomes" id="UP000069272">
    <property type="component" value="Chromosome 2L"/>
</dbReference>
<protein>
    <submittedName>
        <fullName evidence="1">Uncharacterized protein</fullName>
    </submittedName>
</protein>
<organism evidence="1 2">
    <name type="scientific">Anopheles albimanus</name>
    <name type="common">New world malaria mosquito</name>
    <dbReference type="NCBI Taxonomy" id="7167"/>
    <lineage>
        <taxon>Eukaryota</taxon>
        <taxon>Metazoa</taxon>
        <taxon>Ecdysozoa</taxon>
        <taxon>Arthropoda</taxon>
        <taxon>Hexapoda</taxon>
        <taxon>Insecta</taxon>
        <taxon>Pterygota</taxon>
        <taxon>Neoptera</taxon>
        <taxon>Endopterygota</taxon>
        <taxon>Diptera</taxon>
        <taxon>Nematocera</taxon>
        <taxon>Culicoidea</taxon>
        <taxon>Culicidae</taxon>
        <taxon>Anophelinae</taxon>
        <taxon>Anopheles</taxon>
    </lineage>
</organism>
<dbReference type="VEuPathDB" id="VectorBase:AALB20_029995"/>
<dbReference type="VEuPathDB" id="VectorBase:AALB001098"/>
<reference evidence="1 2" key="1">
    <citation type="journal article" date="2017" name="G3 (Bethesda)">
        <title>The Physical Genome Mapping of Anopheles albimanus Corrected Scaffold Misassemblies and Identified Interarm Rearrangements in Genus Anopheles.</title>
        <authorList>
            <person name="Artemov G.N."/>
            <person name="Peery A.N."/>
            <person name="Jiang X."/>
            <person name="Tu Z."/>
            <person name="Stegniy V.N."/>
            <person name="Sharakhova M.V."/>
            <person name="Sharakhov I.V."/>
        </authorList>
    </citation>
    <scope>NUCLEOTIDE SEQUENCE [LARGE SCALE GENOMIC DNA]</scope>
    <source>
        <strain evidence="1 2">ALBI9_A</strain>
    </source>
</reference>
<evidence type="ECO:0000313" key="1">
    <source>
        <dbReference type="EnsemblMetazoa" id="AALB001098-PA"/>
    </source>
</evidence>
<name>A0A182F3Q8_ANOAL</name>
<accession>A0A182F3Q8</accession>